<evidence type="ECO:0000259" key="2">
    <source>
        <dbReference type="Pfam" id="PF23155"/>
    </source>
</evidence>
<feature type="compositionally biased region" description="Polar residues" evidence="1">
    <location>
        <begin position="253"/>
        <end position="264"/>
    </location>
</feature>
<feature type="region of interest" description="Disordered" evidence="1">
    <location>
        <begin position="200"/>
        <end position="269"/>
    </location>
</feature>
<feature type="compositionally biased region" description="Polar residues" evidence="1">
    <location>
        <begin position="311"/>
        <end position="323"/>
    </location>
</feature>
<dbReference type="InterPro" id="IPR055481">
    <property type="entry name" value="DUF7053"/>
</dbReference>
<evidence type="ECO:0000313" key="3">
    <source>
        <dbReference type="EMBL" id="KAG5988435.1"/>
    </source>
</evidence>
<proteinExistence type="predicted"/>
<gene>
    <name evidence="3" type="ORF">E4U43_004750</name>
</gene>
<name>A0A9P7SVX4_9HYPO</name>
<dbReference type="Pfam" id="PF23155">
    <property type="entry name" value="DUF7053"/>
    <property type="match status" value="1"/>
</dbReference>
<dbReference type="EMBL" id="SRPW01003084">
    <property type="protein sequence ID" value="KAG5988435.1"/>
    <property type="molecule type" value="Genomic_DNA"/>
</dbReference>
<feature type="compositionally biased region" description="Low complexity" evidence="1">
    <location>
        <begin position="335"/>
        <end position="346"/>
    </location>
</feature>
<feature type="compositionally biased region" description="Polar residues" evidence="1">
    <location>
        <begin position="200"/>
        <end position="215"/>
    </location>
</feature>
<sequence length="367" mass="40259">MLRKKETLTVITPIPSFIPRQLALDILHSHSEVITLNPLVLDHKPIPAPRDAASDEFYSTWYRITEKIQLVPGVGNMGASKITFNGCFHDMPWGLQTHIYAPFNIDLRYRYQIAGNQPGIESPERREIGLQSLGAPADGLYLRQDIAFKCNIAMAGFVKSQAKAANRQMVERIVKKAELLDAGILQAMMLDGKLKTINPNDLSQSARNGNRNSAGCYNPSPVHSPRPASWAQRSSCVGPYQTPESPESPESPTRQNCQLHQAQAQHGFDRGKEMAAPVELPGDSQHYQYYRSQPQPLASQPQDFALDYRQSVSCSDPGSSQGHLSPCPADTKRLSMSSTASGAGSMPHISTALVSELATHTDTKVGQ</sequence>
<evidence type="ECO:0000256" key="1">
    <source>
        <dbReference type="SAM" id="MobiDB-lite"/>
    </source>
</evidence>
<protein>
    <recommendedName>
        <fullName evidence="2">DUF7053 domain-containing protein</fullName>
    </recommendedName>
</protein>
<dbReference type="PANTHER" id="PTHR38117:SF2">
    <property type="entry name" value="NACHT AND WD40 DOMAIN PROTEIN"/>
    <property type="match status" value="1"/>
</dbReference>
<accession>A0A9P7SVX4</accession>
<organism evidence="3 4">
    <name type="scientific">Claviceps pusilla</name>
    <dbReference type="NCBI Taxonomy" id="123648"/>
    <lineage>
        <taxon>Eukaryota</taxon>
        <taxon>Fungi</taxon>
        <taxon>Dikarya</taxon>
        <taxon>Ascomycota</taxon>
        <taxon>Pezizomycotina</taxon>
        <taxon>Sordariomycetes</taxon>
        <taxon>Hypocreomycetidae</taxon>
        <taxon>Hypocreales</taxon>
        <taxon>Clavicipitaceae</taxon>
        <taxon>Claviceps</taxon>
    </lineage>
</organism>
<dbReference type="AlphaFoldDB" id="A0A9P7SVX4"/>
<feature type="compositionally biased region" description="Low complexity" evidence="1">
    <location>
        <begin position="243"/>
        <end position="252"/>
    </location>
</feature>
<feature type="domain" description="DUF7053" evidence="2">
    <location>
        <begin position="3"/>
        <end position="178"/>
    </location>
</feature>
<evidence type="ECO:0000313" key="4">
    <source>
        <dbReference type="Proteomes" id="UP000748025"/>
    </source>
</evidence>
<comment type="caution">
    <text evidence="3">The sequence shown here is derived from an EMBL/GenBank/DDBJ whole genome shotgun (WGS) entry which is preliminary data.</text>
</comment>
<dbReference type="PANTHER" id="PTHR38117">
    <property type="entry name" value="NACHT AND WD40 DOMAIN PROTEIN"/>
    <property type="match status" value="1"/>
</dbReference>
<feature type="region of interest" description="Disordered" evidence="1">
    <location>
        <begin position="311"/>
        <end position="347"/>
    </location>
</feature>
<keyword evidence="4" id="KW-1185">Reference proteome</keyword>
<dbReference type="OrthoDB" id="5078320at2759"/>
<dbReference type="Proteomes" id="UP000748025">
    <property type="component" value="Unassembled WGS sequence"/>
</dbReference>
<reference evidence="3" key="1">
    <citation type="journal article" date="2020" name="bioRxiv">
        <title>Whole genome comparisons of ergot fungi reveals the divergence and evolution of species within the genus Claviceps are the result of varying mechanisms driving genome evolution and host range expansion.</title>
        <authorList>
            <person name="Wyka S.A."/>
            <person name="Mondo S.J."/>
            <person name="Liu M."/>
            <person name="Dettman J."/>
            <person name="Nalam V."/>
            <person name="Broders K.D."/>
        </authorList>
    </citation>
    <scope>NUCLEOTIDE SEQUENCE</scope>
    <source>
        <strain evidence="3">CCC 602</strain>
    </source>
</reference>